<accession>A0A2D4HAG4</accession>
<sequence length="165" mass="19145">MEKQPAISNANIHSTVLTLQDSISKLQEIMLKNHTETKADINELKEEMGKLKGEMKADISKLDEKIGTIQQALEKNELTIKEVEKRAEQTEKNLERVDEHLKTVIKEMEDSLVYLEMDKAATYLRFHNIVESKEEDLEQVMAEILAEVLERRDFERVGRSLQSIY</sequence>
<dbReference type="EMBL" id="IACK01015264">
    <property type="protein sequence ID" value="LAA68896.1"/>
    <property type="molecule type" value="Transcribed_RNA"/>
</dbReference>
<keyword evidence="1" id="KW-0175">Coiled coil</keyword>
<name>A0A2D4HAG4_MICLE</name>
<protein>
    <submittedName>
        <fullName evidence="2">Uncharacterized protein</fullName>
    </submittedName>
</protein>
<proteinExistence type="predicted"/>
<reference evidence="2" key="1">
    <citation type="submission" date="2017-07" db="EMBL/GenBank/DDBJ databases">
        <authorList>
            <person name="Mikheyev A."/>
            <person name="Grau M."/>
        </authorList>
    </citation>
    <scope>NUCLEOTIDE SEQUENCE</scope>
    <source>
        <tissue evidence="2">Venom_gland</tissue>
    </source>
</reference>
<evidence type="ECO:0000313" key="2">
    <source>
        <dbReference type="EMBL" id="LAA68896.1"/>
    </source>
</evidence>
<dbReference type="AlphaFoldDB" id="A0A2D4HAG4"/>
<dbReference type="SUPFAM" id="SSF58100">
    <property type="entry name" value="Bacterial hemolysins"/>
    <property type="match status" value="1"/>
</dbReference>
<organism evidence="2">
    <name type="scientific">Micrurus lemniscatus lemniscatus</name>
    <dbReference type="NCBI Taxonomy" id="129467"/>
    <lineage>
        <taxon>Eukaryota</taxon>
        <taxon>Metazoa</taxon>
        <taxon>Chordata</taxon>
        <taxon>Craniata</taxon>
        <taxon>Vertebrata</taxon>
        <taxon>Euteleostomi</taxon>
        <taxon>Lepidosauria</taxon>
        <taxon>Squamata</taxon>
        <taxon>Bifurcata</taxon>
        <taxon>Unidentata</taxon>
        <taxon>Episquamata</taxon>
        <taxon>Toxicofera</taxon>
        <taxon>Serpentes</taxon>
        <taxon>Colubroidea</taxon>
        <taxon>Elapidae</taxon>
        <taxon>Elapinae</taxon>
        <taxon>Micrurus</taxon>
    </lineage>
</organism>
<evidence type="ECO:0000256" key="1">
    <source>
        <dbReference type="SAM" id="Coils"/>
    </source>
</evidence>
<reference evidence="2" key="2">
    <citation type="submission" date="2017-11" db="EMBL/GenBank/DDBJ databases">
        <title>Coralsnake Venomics: Analyses of Venom Gland Transcriptomes and Proteomes of Six Brazilian Taxa.</title>
        <authorList>
            <person name="Aird S.D."/>
            <person name="Jorge da Silva N."/>
            <person name="Qiu L."/>
            <person name="Villar-Briones A."/>
            <person name="Aparecida-Saddi V."/>
            <person name="Campos-Telles M.P."/>
            <person name="Grau M."/>
            <person name="Mikheyev A.S."/>
        </authorList>
    </citation>
    <scope>NUCLEOTIDE SEQUENCE</scope>
    <source>
        <tissue evidence="2">Venom_gland</tissue>
    </source>
</reference>
<feature type="coiled-coil region" evidence="1">
    <location>
        <begin position="34"/>
        <end position="107"/>
    </location>
</feature>